<keyword evidence="17" id="KW-0675">Receptor</keyword>
<evidence type="ECO:0000256" key="5">
    <source>
        <dbReference type="ARBA" id="ARBA00022692"/>
    </source>
</evidence>
<dbReference type="GO" id="GO:0009279">
    <property type="term" value="C:cell outer membrane"/>
    <property type="evidence" value="ECO:0007669"/>
    <property type="project" value="UniProtKB-SubCell"/>
</dbReference>
<dbReference type="KEGG" id="sami:SAMIE_1033740"/>
<comment type="subcellular location">
    <subcellularLocation>
        <location evidence="1 11">Cell outer membrane</location>
        <topology evidence="1 11">Multi-pass membrane protein</topology>
    </subcellularLocation>
</comment>
<dbReference type="PANTHER" id="PTHR32552:SF81">
    <property type="entry name" value="TONB-DEPENDENT OUTER MEMBRANE RECEPTOR"/>
    <property type="match status" value="1"/>
</dbReference>
<feature type="domain" description="TonB-dependent receptor plug" evidence="16">
    <location>
        <begin position="70"/>
        <end position="178"/>
    </location>
</feature>
<keyword evidence="18" id="KW-1185">Reference proteome</keyword>
<reference evidence="17 18" key="1">
    <citation type="submission" date="2018-05" db="EMBL/GenBank/DDBJ databases">
        <title>Complete Genome Sequence of the Nonylphenol-Degrading Bacterium Sphingobium amiense DSM 16289T.</title>
        <authorList>
            <person name="Ootsuka M."/>
            <person name="Nishizawa T."/>
            <person name="Ohta H."/>
        </authorList>
    </citation>
    <scope>NUCLEOTIDE SEQUENCE [LARGE SCALE GENOMIC DNA]</scope>
    <source>
        <strain evidence="17 18">DSM 16289</strain>
    </source>
</reference>
<evidence type="ECO:0000256" key="10">
    <source>
        <dbReference type="ARBA" id="ARBA00023237"/>
    </source>
</evidence>
<evidence type="ECO:0000256" key="8">
    <source>
        <dbReference type="ARBA" id="ARBA00023077"/>
    </source>
</evidence>
<evidence type="ECO:0000256" key="7">
    <source>
        <dbReference type="ARBA" id="ARBA00023065"/>
    </source>
</evidence>
<feature type="region of interest" description="Disordered" evidence="13">
    <location>
        <begin position="24"/>
        <end position="49"/>
    </location>
</feature>
<evidence type="ECO:0000256" key="2">
    <source>
        <dbReference type="ARBA" id="ARBA00022448"/>
    </source>
</evidence>
<keyword evidence="6" id="KW-0408">Iron</keyword>
<organism evidence="17 18">
    <name type="scientific">Sphingobium amiense</name>
    <dbReference type="NCBI Taxonomy" id="135719"/>
    <lineage>
        <taxon>Bacteria</taxon>
        <taxon>Pseudomonadati</taxon>
        <taxon>Pseudomonadota</taxon>
        <taxon>Alphaproteobacteria</taxon>
        <taxon>Sphingomonadales</taxon>
        <taxon>Sphingomonadaceae</taxon>
        <taxon>Sphingobium</taxon>
    </lineage>
</organism>
<evidence type="ECO:0000256" key="1">
    <source>
        <dbReference type="ARBA" id="ARBA00004571"/>
    </source>
</evidence>
<dbReference type="InterPro" id="IPR036942">
    <property type="entry name" value="Beta-barrel_TonB_sf"/>
</dbReference>
<dbReference type="Proteomes" id="UP000279959">
    <property type="component" value="Chromosome"/>
</dbReference>
<evidence type="ECO:0000313" key="18">
    <source>
        <dbReference type="Proteomes" id="UP000279959"/>
    </source>
</evidence>
<evidence type="ECO:0000256" key="6">
    <source>
        <dbReference type="ARBA" id="ARBA00023004"/>
    </source>
</evidence>
<keyword evidence="9 11" id="KW-0472">Membrane</keyword>
<dbReference type="GO" id="GO:0006826">
    <property type="term" value="P:iron ion transport"/>
    <property type="evidence" value="ECO:0007669"/>
    <property type="project" value="UniProtKB-KW"/>
</dbReference>
<keyword evidence="7" id="KW-0406">Ion transport</keyword>
<dbReference type="Gene3D" id="2.40.170.20">
    <property type="entry name" value="TonB-dependent receptor, beta-barrel domain"/>
    <property type="match status" value="1"/>
</dbReference>
<dbReference type="SUPFAM" id="SSF56935">
    <property type="entry name" value="Porins"/>
    <property type="match status" value="1"/>
</dbReference>
<dbReference type="EMBL" id="AP018664">
    <property type="protein sequence ID" value="BBD99873.1"/>
    <property type="molecule type" value="Genomic_DNA"/>
</dbReference>
<keyword evidence="10 11" id="KW-0998">Cell outer membrane</keyword>
<dbReference type="InterPro" id="IPR012910">
    <property type="entry name" value="Plug_dom"/>
</dbReference>
<keyword evidence="14" id="KW-0732">Signal</keyword>
<dbReference type="RefSeq" id="WP_083952330.1">
    <property type="nucleotide sequence ID" value="NZ_AP018664.1"/>
</dbReference>
<feature type="chain" id="PRO_5019818730" evidence="14">
    <location>
        <begin position="26"/>
        <end position="743"/>
    </location>
</feature>
<evidence type="ECO:0000256" key="14">
    <source>
        <dbReference type="SAM" id="SignalP"/>
    </source>
</evidence>
<name>A0A494W5L6_9SPHN</name>
<evidence type="ECO:0000256" key="4">
    <source>
        <dbReference type="ARBA" id="ARBA00022496"/>
    </source>
</evidence>
<dbReference type="Pfam" id="PF00593">
    <property type="entry name" value="TonB_dep_Rec_b-barrel"/>
    <property type="match status" value="1"/>
</dbReference>
<evidence type="ECO:0000259" key="16">
    <source>
        <dbReference type="Pfam" id="PF07715"/>
    </source>
</evidence>
<keyword evidence="2 11" id="KW-0813">Transport</keyword>
<evidence type="ECO:0000256" key="13">
    <source>
        <dbReference type="SAM" id="MobiDB-lite"/>
    </source>
</evidence>
<dbReference type="InterPro" id="IPR000531">
    <property type="entry name" value="Beta-barrel_TonB"/>
</dbReference>
<keyword evidence="5 11" id="KW-0812">Transmembrane</keyword>
<evidence type="ECO:0000256" key="9">
    <source>
        <dbReference type="ARBA" id="ARBA00023136"/>
    </source>
</evidence>
<dbReference type="AlphaFoldDB" id="A0A494W5L6"/>
<sequence length="743" mass="80290">MTRHSQMAILLAATALAGAANPALAQDADGAPPSSTTAENAQSAPRRSEGSLLDDIIVTAQKKSKAEEAQRVPIALTAFSGAQIETMHVTTLRDMGTYAPNVALEPNGTIKGLANFTVRGLGANTATASVEPSVGLFVNGIYQGVNGGQVLDNFDIESVEILRGPQGTLFGRNVTGGAVVVRTARPTKELSGRFQVDYSTGDTVKAAATVSGPIVGDAVLAKLTVYRKHDGGWFYNQTLRRHTGGDNTWFVRPTIQINIAPGVEQTFIFQHLEQKGDGIVSRNIYLNPRKFQITQDYAGYTDISATDFTSETNIDVGFGNGRITNLFGYRKLHQASGRDFDSGPTLINHAQDNLNQDQYSNELRYAGSFGSLLDLTTGLFLFKQHLFATDRRDLAGGAITEGGGSIDQKGWGVFGQADVHVTPTLTATAGLRYSWEEKEAHVARSSGARPCNLVTQICNFNGADALNAKKSWNALTPHFGLQWQATPDVMAYASYSKGVRSGGYNVRRASAADPGVFDQEDLDSFEAGVKSKFFDRRARLNLSGFYTKLKGMILNGNFNCTINPTTCPTGVVSTLFNAADAKIYGLEAELVVAPVDGLELIANVGRTKGEYIKVLTDLNKDGIINAADKNRDIPRVAPWSYNLGGTYTLGLGDAGKIAFHTDYGYRSRSFLDEANLVPMVKYRRWNADITYTVPDGSLSISGYVTNLNNREQNSASTPVVPGVAYYYVIDKGRVWGGSLNYRF</sequence>
<gene>
    <name evidence="17" type="ORF">SAMIE_1033740</name>
</gene>
<keyword evidence="3 11" id="KW-1134">Transmembrane beta strand</keyword>
<dbReference type="Pfam" id="PF07715">
    <property type="entry name" value="Plug"/>
    <property type="match status" value="1"/>
</dbReference>
<accession>A0A494W5L6</accession>
<evidence type="ECO:0000256" key="12">
    <source>
        <dbReference type="RuleBase" id="RU003357"/>
    </source>
</evidence>
<proteinExistence type="inferred from homology"/>
<evidence type="ECO:0000256" key="3">
    <source>
        <dbReference type="ARBA" id="ARBA00022452"/>
    </source>
</evidence>
<dbReference type="PROSITE" id="PS52016">
    <property type="entry name" value="TONB_DEPENDENT_REC_3"/>
    <property type="match status" value="1"/>
</dbReference>
<comment type="similarity">
    <text evidence="11 12">Belongs to the TonB-dependent receptor family.</text>
</comment>
<feature type="compositionally biased region" description="Polar residues" evidence="13">
    <location>
        <begin position="33"/>
        <end position="45"/>
    </location>
</feature>
<feature type="domain" description="TonB-dependent receptor-like beta-barrel" evidence="15">
    <location>
        <begin position="283"/>
        <end position="707"/>
    </location>
</feature>
<dbReference type="InterPro" id="IPR039426">
    <property type="entry name" value="TonB-dep_rcpt-like"/>
</dbReference>
<evidence type="ECO:0000313" key="17">
    <source>
        <dbReference type="EMBL" id="BBD99873.1"/>
    </source>
</evidence>
<evidence type="ECO:0000259" key="15">
    <source>
        <dbReference type="Pfam" id="PF00593"/>
    </source>
</evidence>
<feature type="signal peptide" evidence="14">
    <location>
        <begin position="1"/>
        <end position="25"/>
    </location>
</feature>
<dbReference type="PANTHER" id="PTHR32552">
    <property type="entry name" value="FERRICHROME IRON RECEPTOR-RELATED"/>
    <property type="match status" value="1"/>
</dbReference>
<keyword evidence="8 12" id="KW-0798">TonB box</keyword>
<evidence type="ECO:0000256" key="11">
    <source>
        <dbReference type="PROSITE-ProRule" id="PRU01360"/>
    </source>
</evidence>
<keyword evidence="4" id="KW-0410">Iron transport</keyword>
<protein>
    <submittedName>
        <fullName evidence="17">TonB-dependent receptor</fullName>
    </submittedName>
</protein>